<dbReference type="GO" id="GO:0022857">
    <property type="term" value="F:transmembrane transporter activity"/>
    <property type="evidence" value="ECO:0007669"/>
    <property type="project" value="InterPro"/>
</dbReference>
<evidence type="ECO:0000256" key="2">
    <source>
        <dbReference type="ARBA" id="ARBA00022692"/>
    </source>
</evidence>
<organism evidence="6 7">
    <name type="scientific">Trifolium medium</name>
    <dbReference type="NCBI Taxonomy" id="97028"/>
    <lineage>
        <taxon>Eukaryota</taxon>
        <taxon>Viridiplantae</taxon>
        <taxon>Streptophyta</taxon>
        <taxon>Embryophyta</taxon>
        <taxon>Tracheophyta</taxon>
        <taxon>Spermatophyta</taxon>
        <taxon>Magnoliopsida</taxon>
        <taxon>eudicotyledons</taxon>
        <taxon>Gunneridae</taxon>
        <taxon>Pentapetalae</taxon>
        <taxon>rosids</taxon>
        <taxon>fabids</taxon>
        <taxon>Fabales</taxon>
        <taxon>Fabaceae</taxon>
        <taxon>Papilionoideae</taxon>
        <taxon>50 kb inversion clade</taxon>
        <taxon>NPAAA clade</taxon>
        <taxon>Hologalegina</taxon>
        <taxon>IRL clade</taxon>
        <taxon>Trifolieae</taxon>
        <taxon>Trifolium</taxon>
    </lineage>
</organism>
<dbReference type="Proteomes" id="UP000265520">
    <property type="component" value="Unassembled WGS sequence"/>
</dbReference>
<keyword evidence="7" id="KW-1185">Reference proteome</keyword>
<dbReference type="EMBL" id="LXQA010022652">
    <property type="protein sequence ID" value="MCH92421.1"/>
    <property type="molecule type" value="Genomic_DNA"/>
</dbReference>
<evidence type="ECO:0000256" key="1">
    <source>
        <dbReference type="ARBA" id="ARBA00004141"/>
    </source>
</evidence>
<reference evidence="6 7" key="1">
    <citation type="journal article" date="2018" name="Front. Plant Sci.">
        <title>Red Clover (Trifolium pratense) and Zigzag Clover (T. medium) - A Picture of Genomic Similarities and Differences.</title>
        <authorList>
            <person name="Dluhosova J."/>
            <person name="Istvanek J."/>
            <person name="Nedelnik J."/>
            <person name="Repkova J."/>
        </authorList>
    </citation>
    <scope>NUCLEOTIDE SEQUENCE [LARGE SCALE GENOMIC DNA]</scope>
    <source>
        <strain evidence="7">cv. 10/8</strain>
        <tissue evidence="6">Leaf</tissue>
    </source>
</reference>
<keyword evidence="2 5" id="KW-0812">Transmembrane</keyword>
<gene>
    <name evidence="6" type="ORF">A2U01_0013360</name>
</gene>
<evidence type="ECO:0000256" key="5">
    <source>
        <dbReference type="SAM" id="Phobius"/>
    </source>
</evidence>
<dbReference type="InterPro" id="IPR037185">
    <property type="entry name" value="EmrE-like"/>
</dbReference>
<feature type="transmembrane region" description="Helical" evidence="5">
    <location>
        <begin position="7"/>
        <end position="27"/>
    </location>
</feature>
<keyword evidence="3 5" id="KW-1133">Transmembrane helix</keyword>
<dbReference type="AlphaFoldDB" id="A0A392MY34"/>
<evidence type="ECO:0000256" key="3">
    <source>
        <dbReference type="ARBA" id="ARBA00022989"/>
    </source>
</evidence>
<feature type="transmembrane region" description="Helical" evidence="5">
    <location>
        <begin position="33"/>
        <end position="52"/>
    </location>
</feature>
<name>A0A392MY34_9FABA</name>
<evidence type="ECO:0000313" key="6">
    <source>
        <dbReference type="EMBL" id="MCH92421.1"/>
    </source>
</evidence>
<protein>
    <submittedName>
        <fullName evidence="6">WAT1-related protein</fullName>
    </submittedName>
</protein>
<accession>A0A392MY34</accession>
<comment type="subcellular location">
    <subcellularLocation>
        <location evidence="1">Membrane</location>
        <topology evidence="1">Multi-pass membrane protein</topology>
    </subcellularLocation>
</comment>
<dbReference type="SUPFAM" id="SSF103481">
    <property type="entry name" value="Multidrug resistance efflux transporter EmrE"/>
    <property type="match status" value="1"/>
</dbReference>
<keyword evidence="4 5" id="KW-0472">Membrane</keyword>
<sequence length="74" mass="8202">MQARGPVFGTMFNPVCMILVAMSGYFFLDEQQFLGRVIGALIICSGLYFVAWGTDKDRKLRLQAQENANAVANP</sequence>
<dbReference type="PANTHER" id="PTHR31218">
    <property type="entry name" value="WAT1-RELATED PROTEIN"/>
    <property type="match status" value="1"/>
</dbReference>
<proteinExistence type="predicted"/>
<comment type="caution">
    <text evidence="6">The sequence shown here is derived from an EMBL/GenBank/DDBJ whole genome shotgun (WGS) entry which is preliminary data.</text>
</comment>
<evidence type="ECO:0000256" key="4">
    <source>
        <dbReference type="ARBA" id="ARBA00023136"/>
    </source>
</evidence>
<dbReference type="GO" id="GO:0016020">
    <property type="term" value="C:membrane"/>
    <property type="evidence" value="ECO:0007669"/>
    <property type="project" value="InterPro"/>
</dbReference>
<dbReference type="InterPro" id="IPR030184">
    <property type="entry name" value="WAT1-related"/>
</dbReference>
<evidence type="ECO:0000313" key="7">
    <source>
        <dbReference type="Proteomes" id="UP000265520"/>
    </source>
</evidence>